<evidence type="ECO:0000313" key="2">
    <source>
        <dbReference type="EMBL" id="KFO89912.1"/>
    </source>
</evidence>
<evidence type="ECO:0000256" key="1">
    <source>
        <dbReference type="SAM" id="MobiDB-lite"/>
    </source>
</evidence>
<feature type="non-terminal residue" evidence="2">
    <location>
        <position position="1"/>
    </location>
</feature>
<dbReference type="Proteomes" id="UP000054064">
    <property type="component" value="Unassembled WGS sequence"/>
</dbReference>
<feature type="region of interest" description="Disordered" evidence="1">
    <location>
        <begin position="1"/>
        <end position="23"/>
    </location>
</feature>
<dbReference type="Pfam" id="PF22581">
    <property type="entry name" value="CIMIP3"/>
    <property type="match status" value="1"/>
</dbReference>
<evidence type="ECO:0000313" key="3">
    <source>
        <dbReference type="Proteomes" id="UP000054064"/>
    </source>
</evidence>
<gene>
    <name evidence="2" type="ORF">N320_04462</name>
</gene>
<protein>
    <submittedName>
        <fullName evidence="2">Uncharacterized protein</fullName>
    </submittedName>
</protein>
<dbReference type="AlphaFoldDB" id="A0A091H525"/>
<organism evidence="2 3">
    <name type="scientific">Buceros rhinoceros silvestris</name>
    <dbReference type="NCBI Taxonomy" id="175836"/>
    <lineage>
        <taxon>Eukaryota</taxon>
        <taxon>Metazoa</taxon>
        <taxon>Chordata</taxon>
        <taxon>Craniata</taxon>
        <taxon>Vertebrata</taxon>
        <taxon>Euteleostomi</taxon>
        <taxon>Archelosauria</taxon>
        <taxon>Archosauria</taxon>
        <taxon>Dinosauria</taxon>
        <taxon>Saurischia</taxon>
        <taxon>Theropoda</taxon>
        <taxon>Coelurosauria</taxon>
        <taxon>Aves</taxon>
        <taxon>Neognathae</taxon>
        <taxon>Neoaves</taxon>
        <taxon>Telluraves</taxon>
        <taxon>Coraciimorphae</taxon>
        <taxon>Bucerotiformes</taxon>
        <taxon>Bucerotidae</taxon>
        <taxon>Buceros</taxon>
    </lineage>
</organism>
<accession>A0A091H525</accession>
<dbReference type="EMBL" id="KL521845">
    <property type="protein sequence ID" value="KFO89912.1"/>
    <property type="molecule type" value="Genomic_DNA"/>
</dbReference>
<dbReference type="InterPro" id="IPR054446">
    <property type="entry name" value="CIMIP3-like"/>
</dbReference>
<reference evidence="2 3" key="1">
    <citation type="submission" date="2014-04" db="EMBL/GenBank/DDBJ databases">
        <title>Genome evolution of avian class.</title>
        <authorList>
            <person name="Zhang G."/>
            <person name="Li C."/>
        </authorList>
    </citation>
    <scope>NUCLEOTIDE SEQUENCE [LARGE SCALE GENOMIC DNA]</scope>
    <source>
        <strain evidence="2">BGI_N320</strain>
    </source>
</reference>
<proteinExistence type="predicted"/>
<feature type="non-terminal residue" evidence="2">
    <location>
        <position position="96"/>
    </location>
</feature>
<dbReference type="PANTHER" id="PTHR35444:SF1">
    <property type="entry name" value="RIKEN CDNA 1700001C19 GENE"/>
    <property type="match status" value="1"/>
</dbReference>
<dbReference type="PANTHER" id="PTHR35444">
    <property type="entry name" value="RIKEN CDNA 1700001C19 GENE"/>
    <property type="match status" value="1"/>
</dbReference>
<sequence>KAVQEASHVPPTPASQQSPACHRRDQPLAAHIVPFVAHSEALQPNSFKFVFYKPSFSNSYRPFYTAQKPTCGYNYHRNTDHTRKVMDIQSAEVTKW</sequence>
<name>A0A091H525_BUCRH</name>
<keyword evidence="3" id="KW-1185">Reference proteome</keyword>